<dbReference type="SUPFAM" id="SSF46785">
    <property type="entry name" value="Winged helix' DNA-binding domain"/>
    <property type="match status" value="1"/>
</dbReference>
<dbReference type="SUPFAM" id="SSF53850">
    <property type="entry name" value="Periplasmic binding protein-like II"/>
    <property type="match status" value="1"/>
</dbReference>
<proteinExistence type="inferred from homology"/>
<dbReference type="Gene3D" id="1.10.10.10">
    <property type="entry name" value="Winged helix-like DNA-binding domain superfamily/Winged helix DNA-binding domain"/>
    <property type="match status" value="1"/>
</dbReference>
<evidence type="ECO:0000256" key="2">
    <source>
        <dbReference type="ARBA" id="ARBA00023015"/>
    </source>
</evidence>
<dbReference type="InterPro" id="IPR050176">
    <property type="entry name" value="LTTR"/>
</dbReference>
<dbReference type="Pfam" id="PF00126">
    <property type="entry name" value="HTH_1"/>
    <property type="match status" value="1"/>
</dbReference>
<evidence type="ECO:0000256" key="4">
    <source>
        <dbReference type="ARBA" id="ARBA00023163"/>
    </source>
</evidence>
<protein>
    <submittedName>
        <fullName evidence="6">LysR family transcriptional regulator</fullName>
    </submittedName>
</protein>
<dbReference type="InterPro" id="IPR005119">
    <property type="entry name" value="LysR_subst-bd"/>
</dbReference>
<dbReference type="RefSeq" id="WP_341428473.1">
    <property type="nucleotide sequence ID" value="NZ_JBBUTG010000024.1"/>
</dbReference>
<accession>A0ABU9BY63</accession>
<dbReference type="PROSITE" id="PS50931">
    <property type="entry name" value="HTH_LYSR"/>
    <property type="match status" value="1"/>
</dbReference>
<dbReference type="PANTHER" id="PTHR30579:SF3">
    <property type="entry name" value="TRANSCRIPTIONAL REGULATORY PROTEIN"/>
    <property type="match status" value="1"/>
</dbReference>
<evidence type="ECO:0000313" key="6">
    <source>
        <dbReference type="EMBL" id="MEK8034049.1"/>
    </source>
</evidence>
<evidence type="ECO:0000256" key="3">
    <source>
        <dbReference type="ARBA" id="ARBA00023125"/>
    </source>
</evidence>
<dbReference type="InterPro" id="IPR036388">
    <property type="entry name" value="WH-like_DNA-bd_sf"/>
</dbReference>
<keyword evidence="2" id="KW-0805">Transcription regulation</keyword>
<evidence type="ECO:0000256" key="1">
    <source>
        <dbReference type="ARBA" id="ARBA00009437"/>
    </source>
</evidence>
<gene>
    <name evidence="6" type="ORF">AACH06_24765</name>
</gene>
<evidence type="ECO:0000259" key="5">
    <source>
        <dbReference type="PROSITE" id="PS50931"/>
    </source>
</evidence>
<dbReference type="Gene3D" id="3.40.190.290">
    <property type="match status" value="1"/>
</dbReference>
<comment type="similarity">
    <text evidence="1">Belongs to the LysR transcriptional regulatory family.</text>
</comment>
<organism evidence="6 7">
    <name type="scientific">Ideonella lacteola</name>
    <dbReference type="NCBI Taxonomy" id="2984193"/>
    <lineage>
        <taxon>Bacteria</taxon>
        <taxon>Pseudomonadati</taxon>
        <taxon>Pseudomonadota</taxon>
        <taxon>Betaproteobacteria</taxon>
        <taxon>Burkholderiales</taxon>
        <taxon>Sphaerotilaceae</taxon>
        <taxon>Ideonella</taxon>
    </lineage>
</organism>
<sequence length="324" mass="34949">MHSRTSPLDWNDLRMVLAVARAGSLNGAARALALQHSTVFRRIEEVEARAGAKLFERSRTGWRANAQGEAVAAAAAEMEAAALSAERAISGSDARVEGVIRLATSEMLAGYLLPPLLRQFLAEHPGIEIEADVSNRAVDLTRREADLALRATARPPESMVGRQVGALCYAVYAARSLLPRRSGTQPVLQELPWIGFDDRIAYTGIAQWFSKALPEVRPRMKADSLPAMMKAGAAGIGAVVLPIFAAAQEPGLVRITPPVVGQSMGLWLLHHPDVRGNARVRLLTQWLAEAVPNELLRLAEAGKITSCFAECPHAGRKARRAQPA</sequence>
<keyword evidence="7" id="KW-1185">Reference proteome</keyword>
<dbReference type="Pfam" id="PF03466">
    <property type="entry name" value="LysR_substrate"/>
    <property type="match status" value="1"/>
</dbReference>
<dbReference type="InterPro" id="IPR000847">
    <property type="entry name" value="LysR_HTH_N"/>
</dbReference>
<dbReference type="EMBL" id="JBBUTG010000024">
    <property type="protein sequence ID" value="MEK8034049.1"/>
    <property type="molecule type" value="Genomic_DNA"/>
</dbReference>
<comment type="caution">
    <text evidence="6">The sequence shown here is derived from an EMBL/GenBank/DDBJ whole genome shotgun (WGS) entry which is preliminary data.</text>
</comment>
<evidence type="ECO:0000313" key="7">
    <source>
        <dbReference type="Proteomes" id="UP001371218"/>
    </source>
</evidence>
<feature type="domain" description="HTH lysR-type" evidence="5">
    <location>
        <begin position="8"/>
        <end position="65"/>
    </location>
</feature>
<keyword evidence="3" id="KW-0238">DNA-binding</keyword>
<keyword evidence="4" id="KW-0804">Transcription</keyword>
<dbReference type="PANTHER" id="PTHR30579">
    <property type="entry name" value="TRANSCRIPTIONAL REGULATOR"/>
    <property type="match status" value="1"/>
</dbReference>
<reference evidence="6 7" key="1">
    <citation type="submission" date="2024-04" db="EMBL/GenBank/DDBJ databases">
        <title>Novel species of the genus Ideonella isolated from streams.</title>
        <authorList>
            <person name="Lu H."/>
        </authorList>
    </citation>
    <scope>NUCLEOTIDE SEQUENCE [LARGE SCALE GENOMIC DNA]</scope>
    <source>
        <strain evidence="6 7">DXS29W</strain>
    </source>
</reference>
<dbReference type="InterPro" id="IPR036390">
    <property type="entry name" value="WH_DNA-bd_sf"/>
</dbReference>
<dbReference type="Proteomes" id="UP001371218">
    <property type="component" value="Unassembled WGS sequence"/>
</dbReference>
<name>A0ABU9BY63_9BURK</name>